<comment type="caution">
    <text evidence="3">The sequence shown here is derived from an EMBL/GenBank/DDBJ whole genome shotgun (WGS) entry which is preliminary data.</text>
</comment>
<dbReference type="SUPFAM" id="SSF50104">
    <property type="entry name" value="Translation proteins SH3-like domain"/>
    <property type="match status" value="1"/>
</dbReference>
<reference evidence="3 4" key="1">
    <citation type="submission" date="2023-05" db="EMBL/GenBank/DDBJ databases">
        <title>[ruminococcus] sp. nov., isolated from a pig farm feces dump.</title>
        <authorList>
            <person name="Chang Y.-H."/>
        </authorList>
    </citation>
    <scope>NUCLEOTIDE SEQUENCE [LARGE SCALE GENOMIC DNA]</scope>
    <source>
        <strain evidence="3 4">YH-rum2234</strain>
    </source>
</reference>
<keyword evidence="4" id="KW-1185">Reference proteome</keyword>
<evidence type="ECO:0000256" key="2">
    <source>
        <dbReference type="ARBA" id="ARBA00023274"/>
    </source>
</evidence>
<dbReference type="GO" id="GO:0005840">
    <property type="term" value="C:ribosome"/>
    <property type="evidence" value="ECO:0007669"/>
    <property type="project" value="UniProtKB-KW"/>
</dbReference>
<dbReference type="GO" id="GO:1990904">
    <property type="term" value="C:ribonucleoprotein complex"/>
    <property type="evidence" value="ECO:0007669"/>
    <property type="project" value="UniProtKB-KW"/>
</dbReference>
<keyword evidence="2" id="KW-0687">Ribonucleoprotein</keyword>
<keyword evidence="1" id="KW-0689">Ribosomal protein</keyword>
<dbReference type="InterPro" id="IPR008991">
    <property type="entry name" value="Translation_prot_SH3-like_sf"/>
</dbReference>
<dbReference type="Proteomes" id="UP001300383">
    <property type="component" value="Unassembled WGS sequence"/>
</dbReference>
<proteinExistence type="predicted"/>
<dbReference type="InterPro" id="IPR041985">
    <property type="entry name" value="Ribosomal_eL14_KOW"/>
</dbReference>
<sequence>MRKEIGGFAIATAGHDKEKLYIIVGYEEGKYLLADGKTRTLDKPRRKQKKHLKFVPAQTDLRMLFSEGTKPVRNEDVKRAIKLQTAKVPTK</sequence>
<organism evidence="3 4">
    <name type="scientific">Fusibacillus kribbianus</name>
    <dbReference type="NCBI Taxonomy" id="3044208"/>
    <lineage>
        <taxon>Bacteria</taxon>
        <taxon>Bacillati</taxon>
        <taxon>Bacillota</taxon>
        <taxon>Clostridia</taxon>
        <taxon>Lachnospirales</taxon>
        <taxon>Lachnospiraceae</taxon>
        <taxon>Fusibacillus</taxon>
    </lineage>
</organism>
<dbReference type="EMBL" id="JASGBQ010000023">
    <property type="protein sequence ID" value="MDI9243041.1"/>
    <property type="molecule type" value="Genomic_DNA"/>
</dbReference>
<accession>A0AAP4EZG5</accession>
<name>A0AAP4EZG5_9FIRM</name>
<protein>
    <submittedName>
        <fullName evidence="3">KOW domain-containing RNA-binding protein</fullName>
    </submittedName>
</protein>
<evidence type="ECO:0000313" key="4">
    <source>
        <dbReference type="Proteomes" id="UP001300383"/>
    </source>
</evidence>
<evidence type="ECO:0000256" key="1">
    <source>
        <dbReference type="ARBA" id="ARBA00022980"/>
    </source>
</evidence>
<dbReference type="RefSeq" id="WP_283231473.1">
    <property type="nucleotide sequence ID" value="NZ_JASGBQ010000023.1"/>
</dbReference>
<gene>
    <name evidence="3" type="ORF">QJ036_11255</name>
</gene>
<evidence type="ECO:0000313" key="3">
    <source>
        <dbReference type="EMBL" id="MDI9243041.1"/>
    </source>
</evidence>
<dbReference type="AlphaFoldDB" id="A0AAP4EZG5"/>
<dbReference type="CDD" id="cd06088">
    <property type="entry name" value="KOW_RPL14"/>
    <property type="match status" value="1"/>
</dbReference>